<evidence type="ECO:0000256" key="2">
    <source>
        <dbReference type="SAM" id="Coils"/>
    </source>
</evidence>
<dbReference type="PANTHER" id="PTHR16441">
    <property type="entry name" value="FIDIPIDINE"/>
    <property type="match status" value="1"/>
</dbReference>
<dbReference type="PANTHER" id="PTHR16441:SF0">
    <property type="entry name" value="COILED-COIL DOMAIN-CONTAINING PROTEIN 93"/>
    <property type="match status" value="1"/>
</dbReference>
<evidence type="ECO:0000313" key="5">
    <source>
        <dbReference type="Ensembl" id="ENSCSEP00000032231.1"/>
    </source>
</evidence>
<dbReference type="Ensembl" id="ENSCSET00000032651.1">
    <property type="protein sequence ID" value="ENSCSEP00000032231.1"/>
    <property type="gene ID" value="ENSCSEG00000020683.1"/>
</dbReference>
<evidence type="ECO:0000256" key="1">
    <source>
        <dbReference type="ARBA" id="ARBA00016765"/>
    </source>
</evidence>
<dbReference type="Proteomes" id="UP000265120">
    <property type="component" value="Chromosome 16"/>
</dbReference>
<reference evidence="5" key="3">
    <citation type="submission" date="2025-09" db="UniProtKB">
        <authorList>
            <consortium name="Ensembl"/>
        </authorList>
    </citation>
    <scope>IDENTIFICATION</scope>
</reference>
<evidence type="ECO:0000313" key="6">
    <source>
        <dbReference type="Proteomes" id="UP000265120"/>
    </source>
</evidence>
<dbReference type="InParanoid" id="A0A3P8X3F8"/>
<organism evidence="5 6">
    <name type="scientific">Cynoglossus semilaevis</name>
    <name type="common">Tongue sole</name>
    <dbReference type="NCBI Taxonomy" id="244447"/>
    <lineage>
        <taxon>Eukaryota</taxon>
        <taxon>Metazoa</taxon>
        <taxon>Chordata</taxon>
        <taxon>Craniata</taxon>
        <taxon>Vertebrata</taxon>
        <taxon>Euteleostomi</taxon>
        <taxon>Actinopterygii</taxon>
        <taxon>Neopterygii</taxon>
        <taxon>Teleostei</taxon>
        <taxon>Neoteleostei</taxon>
        <taxon>Acanthomorphata</taxon>
        <taxon>Carangaria</taxon>
        <taxon>Pleuronectiformes</taxon>
        <taxon>Pleuronectoidei</taxon>
        <taxon>Cynoglossidae</taxon>
        <taxon>Cynoglossinae</taxon>
        <taxon>Cynoglossus</taxon>
    </lineage>
</organism>
<dbReference type="OMA" id="MVDIAFE"/>
<accession>A0A3P8X3F8</accession>
<evidence type="ECO:0000259" key="4">
    <source>
        <dbReference type="Pfam" id="PF09762"/>
    </source>
</evidence>
<sequence length="376" mass="44155">MEREIVRWIVAAATVMSFGSSPKKNKIPDITRSRATAPPHREESAEKDFRIVQGKLTASAVGQIVGLQSNEIKLIASEYAEKQSELRSEKSTGDFGFLQQYRRVVSLLMKQIQQKSKQLFTLINSLYEKLRALVTMNRNLNQQEQDFRTHCRVRISTFSSTTLITSISLHVFFPFSLSQQESNQLIDKQYNTDRQRLQKTRLIMARKNREIAVLQRKIDEVPTRDELTQYQKRFIELYCQVSVTHKETKQFFTLYNTLDDKKIYLEKEGFHLLSLFSRAMSSSARKEQFLRQMEQIVEGIKQSRVKMEKKKQDNKMRRDQLNDEYLEVLDRQRIYFKTVKDFKEVREKQFFFFACVGVKGFLLPIVTAPKLVVSGK</sequence>
<reference evidence="5 6" key="1">
    <citation type="journal article" date="2014" name="Nat. Genet.">
        <title>Whole-genome sequence of a flatfish provides insights into ZW sex chromosome evolution and adaptation to a benthic lifestyle.</title>
        <authorList>
            <person name="Chen S."/>
            <person name="Zhang G."/>
            <person name="Shao C."/>
            <person name="Huang Q."/>
            <person name="Liu G."/>
            <person name="Zhang P."/>
            <person name="Song W."/>
            <person name="An N."/>
            <person name="Chalopin D."/>
            <person name="Volff J.N."/>
            <person name="Hong Y."/>
            <person name="Li Q."/>
            <person name="Sha Z."/>
            <person name="Zhou H."/>
            <person name="Xie M."/>
            <person name="Yu Q."/>
            <person name="Liu Y."/>
            <person name="Xiang H."/>
            <person name="Wang N."/>
            <person name="Wu K."/>
            <person name="Yang C."/>
            <person name="Zhou Q."/>
            <person name="Liao X."/>
            <person name="Yang L."/>
            <person name="Hu Q."/>
            <person name="Zhang J."/>
            <person name="Meng L."/>
            <person name="Jin L."/>
            <person name="Tian Y."/>
            <person name="Lian J."/>
            <person name="Yang J."/>
            <person name="Miao G."/>
            <person name="Liu S."/>
            <person name="Liang Z."/>
            <person name="Yan F."/>
            <person name="Li Y."/>
            <person name="Sun B."/>
            <person name="Zhang H."/>
            <person name="Zhang J."/>
            <person name="Zhu Y."/>
            <person name="Du M."/>
            <person name="Zhao Y."/>
            <person name="Schartl M."/>
            <person name="Tang Q."/>
            <person name="Wang J."/>
        </authorList>
    </citation>
    <scope>NUCLEOTIDE SEQUENCE</scope>
</reference>
<feature type="domain" description="CCDC93 coiled-coil" evidence="4">
    <location>
        <begin position="126"/>
        <end position="348"/>
    </location>
</feature>
<name>A0A3P8X3F8_CYNSE</name>
<reference evidence="5" key="2">
    <citation type="submission" date="2025-08" db="UniProtKB">
        <authorList>
            <consortium name="Ensembl"/>
        </authorList>
    </citation>
    <scope>IDENTIFICATION</scope>
</reference>
<dbReference type="InterPro" id="IPR019159">
    <property type="entry name" value="CCDC93_CC"/>
</dbReference>
<evidence type="ECO:0000256" key="3">
    <source>
        <dbReference type="SAM" id="MobiDB-lite"/>
    </source>
</evidence>
<proteinExistence type="predicted"/>
<keyword evidence="6" id="KW-1185">Reference proteome</keyword>
<feature type="region of interest" description="Disordered" evidence="3">
    <location>
        <begin position="21"/>
        <end position="46"/>
    </location>
</feature>
<dbReference type="GeneTree" id="ENSGT00390000011294"/>
<dbReference type="AlphaFoldDB" id="A0A3P8X3F8"/>
<feature type="coiled-coil region" evidence="2">
    <location>
        <begin position="290"/>
        <end position="324"/>
    </location>
</feature>
<dbReference type="STRING" id="244447.ENSCSEP00000032231"/>
<protein>
    <recommendedName>
        <fullName evidence="1">Coiled-coil domain-containing protein 93</fullName>
    </recommendedName>
</protein>
<keyword evidence="2" id="KW-0175">Coiled coil</keyword>
<feature type="coiled-coil region" evidence="2">
    <location>
        <begin position="98"/>
        <end position="143"/>
    </location>
</feature>
<dbReference type="InterPro" id="IPR039116">
    <property type="entry name" value="CCDC93"/>
</dbReference>
<dbReference type="GO" id="GO:0006893">
    <property type="term" value="P:Golgi to plasma membrane transport"/>
    <property type="evidence" value="ECO:0007669"/>
    <property type="project" value="TreeGrafter"/>
</dbReference>
<dbReference type="Pfam" id="PF09762">
    <property type="entry name" value="CCDC93_CC"/>
    <property type="match status" value="2"/>
</dbReference>
<feature type="domain" description="CCDC93 coiled-coil" evidence="4">
    <location>
        <begin position="47"/>
        <end position="120"/>
    </location>
</feature>